<dbReference type="Gene3D" id="1.10.10.10">
    <property type="entry name" value="Winged helix-like DNA-binding domain superfamily/Winged helix DNA-binding domain"/>
    <property type="match status" value="1"/>
</dbReference>
<dbReference type="Proteomes" id="UP001595859">
    <property type="component" value="Unassembled WGS sequence"/>
</dbReference>
<dbReference type="InterPro" id="IPR051446">
    <property type="entry name" value="HTH_trans_reg/aminotransferase"/>
</dbReference>
<dbReference type="InterPro" id="IPR000524">
    <property type="entry name" value="Tscrpt_reg_HTH_GntR"/>
</dbReference>
<dbReference type="EMBL" id="JBHSIS010000026">
    <property type="protein sequence ID" value="MFC4859096.1"/>
    <property type="molecule type" value="Genomic_DNA"/>
</dbReference>
<name>A0ABV9SIA0_9PSEU</name>
<comment type="caution">
    <text evidence="7">The sequence shown here is derived from an EMBL/GenBank/DDBJ whole genome shotgun (WGS) entry which is preliminary data.</text>
</comment>
<dbReference type="SUPFAM" id="SSF53383">
    <property type="entry name" value="PLP-dependent transferases"/>
    <property type="match status" value="1"/>
</dbReference>
<keyword evidence="3" id="KW-0805">Transcription regulation</keyword>
<evidence type="ECO:0000256" key="4">
    <source>
        <dbReference type="ARBA" id="ARBA00023125"/>
    </source>
</evidence>
<keyword evidence="8" id="KW-1185">Reference proteome</keyword>
<gene>
    <name evidence="7" type="ORF">ACFPCV_36840</name>
</gene>
<keyword evidence="7" id="KW-0808">Transferase</keyword>
<dbReference type="PROSITE" id="PS50949">
    <property type="entry name" value="HTH_GNTR"/>
    <property type="match status" value="1"/>
</dbReference>
<evidence type="ECO:0000313" key="8">
    <source>
        <dbReference type="Proteomes" id="UP001595859"/>
    </source>
</evidence>
<organism evidence="7 8">
    <name type="scientific">Actinophytocola glycyrrhizae</name>
    <dbReference type="NCBI Taxonomy" id="2044873"/>
    <lineage>
        <taxon>Bacteria</taxon>
        <taxon>Bacillati</taxon>
        <taxon>Actinomycetota</taxon>
        <taxon>Actinomycetes</taxon>
        <taxon>Pseudonocardiales</taxon>
        <taxon>Pseudonocardiaceae</taxon>
    </lineage>
</organism>
<dbReference type="CDD" id="cd07377">
    <property type="entry name" value="WHTH_GntR"/>
    <property type="match status" value="1"/>
</dbReference>
<feature type="domain" description="HTH gntR-type" evidence="6">
    <location>
        <begin position="19"/>
        <end position="87"/>
    </location>
</feature>
<dbReference type="RefSeq" id="WP_378061970.1">
    <property type="nucleotide sequence ID" value="NZ_JBHSIS010000026.1"/>
</dbReference>
<keyword evidence="5" id="KW-0804">Transcription</keyword>
<dbReference type="InterPro" id="IPR004839">
    <property type="entry name" value="Aminotransferase_I/II_large"/>
</dbReference>
<evidence type="ECO:0000256" key="2">
    <source>
        <dbReference type="ARBA" id="ARBA00022898"/>
    </source>
</evidence>
<dbReference type="Pfam" id="PF00155">
    <property type="entry name" value="Aminotran_1_2"/>
    <property type="match status" value="1"/>
</dbReference>
<keyword evidence="7" id="KW-0032">Aminotransferase</keyword>
<dbReference type="InterPro" id="IPR036388">
    <property type="entry name" value="WH-like_DNA-bd_sf"/>
</dbReference>
<accession>A0ABV9SIA0</accession>
<dbReference type="InterPro" id="IPR036390">
    <property type="entry name" value="WH_DNA-bd_sf"/>
</dbReference>
<sequence length="470" mass="50237">MNARRLAHLLGNWRRHGSRHGAVDLAAGLRLLILDGRVPAGTALPPERELAAALDVSRTMIATAWERLKADGLVVSRRGAGSWTAIPAAGGGGEPEADQENIDLARAVPPAIAGIAAATEAAVPRLAAELCSHGYYEQGMPDLRARLADRYTARGLSTTPEQILVTNGAHIALAIALRLFTGPGDRVLIEQPTYPNAIDAIRGAHTIPVPVAMTEVGGWDFDGIEATLRQAAPRLAYLIVDFQNPTGARLDEAGRRALGAMFRRARTPVVVDETSVDLDFTDEPVAPFGAFGDVVLAAGSAGKSYWGGLRLGWVRAPAEIISRLTVARRGLDLGSPVFEQLVLSELLEHPREPLLDRRRMLVERRDALAGLLREHCPDWTFDVPGGGLSLWCRLPAPVSTRIAATALNFGVRVAPGSFFTPHGGLERYLRVPYTQPVDVLTEAVRRLAAAAASVAESRAPMAENGSIPVT</sequence>
<dbReference type="PRINTS" id="PR00035">
    <property type="entry name" value="HTHGNTR"/>
</dbReference>
<evidence type="ECO:0000256" key="1">
    <source>
        <dbReference type="ARBA" id="ARBA00005384"/>
    </source>
</evidence>
<proteinExistence type="inferred from homology"/>
<dbReference type="PANTHER" id="PTHR46577:SF1">
    <property type="entry name" value="HTH-TYPE TRANSCRIPTIONAL REGULATORY PROTEIN GABR"/>
    <property type="match status" value="1"/>
</dbReference>
<dbReference type="SUPFAM" id="SSF46785">
    <property type="entry name" value="Winged helix' DNA-binding domain"/>
    <property type="match status" value="1"/>
</dbReference>
<dbReference type="PANTHER" id="PTHR46577">
    <property type="entry name" value="HTH-TYPE TRANSCRIPTIONAL REGULATORY PROTEIN GABR"/>
    <property type="match status" value="1"/>
</dbReference>
<dbReference type="GO" id="GO:0008483">
    <property type="term" value="F:transaminase activity"/>
    <property type="evidence" value="ECO:0007669"/>
    <property type="project" value="UniProtKB-KW"/>
</dbReference>
<dbReference type="SMART" id="SM00345">
    <property type="entry name" value="HTH_GNTR"/>
    <property type="match status" value="1"/>
</dbReference>
<protein>
    <submittedName>
        <fullName evidence="7">PLP-dependent aminotransferase family protein</fullName>
    </submittedName>
</protein>
<reference evidence="8" key="1">
    <citation type="journal article" date="2019" name="Int. J. Syst. Evol. Microbiol.">
        <title>The Global Catalogue of Microorganisms (GCM) 10K type strain sequencing project: providing services to taxonomists for standard genome sequencing and annotation.</title>
        <authorList>
            <consortium name="The Broad Institute Genomics Platform"/>
            <consortium name="The Broad Institute Genome Sequencing Center for Infectious Disease"/>
            <person name="Wu L."/>
            <person name="Ma J."/>
        </authorList>
    </citation>
    <scope>NUCLEOTIDE SEQUENCE [LARGE SCALE GENOMIC DNA]</scope>
    <source>
        <strain evidence="8">ZS-22-S1</strain>
    </source>
</reference>
<dbReference type="CDD" id="cd00609">
    <property type="entry name" value="AAT_like"/>
    <property type="match status" value="1"/>
</dbReference>
<keyword evidence="2" id="KW-0663">Pyridoxal phosphate</keyword>
<evidence type="ECO:0000256" key="5">
    <source>
        <dbReference type="ARBA" id="ARBA00023163"/>
    </source>
</evidence>
<dbReference type="InterPro" id="IPR015424">
    <property type="entry name" value="PyrdxlP-dep_Trfase"/>
</dbReference>
<comment type="similarity">
    <text evidence="1">In the C-terminal section; belongs to the class-I pyridoxal-phosphate-dependent aminotransferase family.</text>
</comment>
<dbReference type="Gene3D" id="3.40.640.10">
    <property type="entry name" value="Type I PLP-dependent aspartate aminotransferase-like (Major domain)"/>
    <property type="match status" value="1"/>
</dbReference>
<keyword evidence="4" id="KW-0238">DNA-binding</keyword>
<evidence type="ECO:0000256" key="3">
    <source>
        <dbReference type="ARBA" id="ARBA00023015"/>
    </source>
</evidence>
<evidence type="ECO:0000313" key="7">
    <source>
        <dbReference type="EMBL" id="MFC4859096.1"/>
    </source>
</evidence>
<dbReference type="InterPro" id="IPR015421">
    <property type="entry name" value="PyrdxlP-dep_Trfase_major"/>
</dbReference>
<evidence type="ECO:0000259" key="6">
    <source>
        <dbReference type="PROSITE" id="PS50949"/>
    </source>
</evidence>
<dbReference type="Pfam" id="PF00392">
    <property type="entry name" value="GntR"/>
    <property type="match status" value="1"/>
</dbReference>